<dbReference type="Proteomes" id="UP001221757">
    <property type="component" value="Unassembled WGS sequence"/>
</dbReference>
<gene>
    <name evidence="2" type="ORF">B0H17DRAFT_1059296</name>
</gene>
<comment type="caution">
    <text evidence="2">The sequence shown here is derived from an EMBL/GenBank/DDBJ whole genome shotgun (WGS) entry which is preliminary data.</text>
</comment>
<feature type="compositionally biased region" description="Basic and acidic residues" evidence="1">
    <location>
        <begin position="168"/>
        <end position="182"/>
    </location>
</feature>
<organism evidence="2 3">
    <name type="scientific">Mycena rosella</name>
    <name type="common">Pink bonnet</name>
    <name type="synonym">Agaricus rosellus</name>
    <dbReference type="NCBI Taxonomy" id="1033263"/>
    <lineage>
        <taxon>Eukaryota</taxon>
        <taxon>Fungi</taxon>
        <taxon>Dikarya</taxon>
        <taxon>Basidiomycota</taxon>
        <taxon>Agaricomycotina</taxon>
        <taxon>Agaricomycetes</taxon>
        <taxon>Agaricomycetidae</taxon>
        <taxon>Agaricales</taxon>
        <taxon>Marasmiineae</taxon>
        <taxon>Mycenaceae</taxon>
        <taxon>Mycena</taxon>
    </lineage>
</organism>
<evidence type="ECO:0000256" key="1">
    <source>
        <dbReference type="SAM" id="MobiDB-lite"/>
    </source>
</evidence>
<dbReference type="EMBL" id="JARKIE010000045">
    <property type="protein sequence ID" value="KAJ7693627.1"/>
    <property type="molecule type" value="Genomic_DNA"/>
</dbReference>
<keyword evidence="3" id="KW-1185">Reference proteome</keyword>
<feature type="compositionally biased region" description="Basic and acidic residues" evidence="1">
    <location>
        <begin position="205"/>
        <end position="229"/>
    </location>
</feature>
<sequence length="311" mass="35981">MAVRDWKMNTQLQFFRRLNSSTILMTDDQDPDQKHTFHAMFISTILEHDRMLREGQYVPVAPPIGYDNFALVYNAEQVTTKLAVLRPGIGADEGKEVVDFKGPSPSIADFEVELSDIFTADVLTNIMGDGSRVYDKKEVAIINNMLMTNAMRNDAFELRQMKKSDTAVKRELNQDEKDDKAKALRFNKKPRTENYPAPPTQPRGQPRDRRDMREFDYRDARDRDYRDSSYHYGGGPWYPRDSRDYYVQRRERSPDMRGRYMSPPPSFRFIDNEGQEREQPRASASGKKDEKPTAAKEVPAAAMEVDGEEKN</sequence>
<proteinExistence type="predicted"/>
<feature type="compositionally biased region" description="Basic and acidic residues" evidence="1">
    <location>
        <begin position="240"/>
        <end position="258"/>
    </location>
</feature>
<feature type="region of interest" description="Disordered" evidence="1">
    <location>
        <begin position="168"/>
        <end position="311"/>
    </location>
</feature>
<dbReference type="AlphaFoldDB" id="A0AAD7DNA9"/>
<accession>A0AAD7DNA9</accession>
<protein>
    <submittedName>
        <fullName evidence="2">Uncharacterized protein</fullName>
    </submittedName>
</protein>
<reference evidence="2" key="1">
    <citation type="submission" date="2023-03" db="EMBL/GenBank/DDBJ databases">
        <title>Massive genome expansion in bonnet fungi (Mycena s.s.) driven by repeated elements and novel gene families across ecological guilds.</title>
        <authorList>
            <consortium name="Lawrence Berkeley National Laboratory"/>
            <person name="Harder C.B."/>
            <person name="Miyauchi S."/>
            <person name="Viragh M."/>
            <person name="Kuo A."/>
            <person name="Thoen E."/>
            <person name="Andreopoulos B."/>
            <person name="Lu D."/>
            <person name="Skrede I."/>
            <person name="Drula E."/>
            <person name="Henrissat B."/>
            <person name="Morin E."/>
            <person name="Kohler A."/>
            <person name="Barry K."/>
            <person name="LaButti K."/>
            <person name="Morin E."/>
            <person name="Salamov A."/>
            <person name="Lipzen A."/>
            <person name="Mereny Z."/>
            <person name="Hegedus B."/>
            <person name="Baldrian P."/>
            <person name="Stursova M."/>
            <person name="Weitz H."/>
            <person name="Taylor A."/>
            <person name="Grigoriev I.V."/>
            <person name="Nagy L.G."/>
            <person name="Martin F."/>
            <person name="Kauserud H."/>
        </authorList>
    </citation>
    <scope>NUCLEOTIDE SEQUENCE</scope>
    <source>
        <strain evidence="2">CBHHK067</strain>
    </source>
</reference>
<evidence type="ECO:0000313" key="3">
    <source>
        <dbReference type="Proteomes" id="UP001221757"/>
    </source>
</evidence>
<evidence type="ECO:0000313" key="2">
    <source>
        <dbReference type="EMBL" id="KAJ7693627.1"/>
    </source>
</evidence>
<feature type="compositionally biased region" description="Basic and acidic residues" evidence="1">
    <location>
        <begin position="270"/>
        <end position="294"/>
    </location>
</feature>
<name>A0AAD7DNA9_MYCRO</name>